<keyword evidence="8" id="KW-0507">mRNA processing</keyword>
<name>A0A7S3GIX9_9EUKA</name>
<dbReference type="InterPro" id="IPR020472">
    <property type="entry name" value="WD40_PAC1"/>
</dbReference>
<organism evidence="11">
    <name type="scientific">Palpitomonas bilix</name>
    <dbReference type="NCBI Taxonomy" id="652834"/>
    <lineage>
        <taxon>Eukaryota</taxon>
        <taxon>Eukaryota incertae sedis</taxon>
    </lineage>
</organism>
<dbReference type="GO" id="GO:0070534">
    <property type="term" value="P:protein K63-linked ubiquitination"/>
    <property type="evidence" value="ECO:0007669"/>
    <property type="project" value="UniProtKB-UniRule"/>
</dbReference>
<reference evidence="11" key="1">
    <citation type="submission" date="2021-01" db="EMBL/GenBank/DDBJ databases">
        <authorList>
            <person name="Corre E."/>
            <person name="Pelletier E."/>
            <person name="Niang G."/>
            <person name="Scheremetjew M."/>
            <person name="Finn R."/>
            <person name="Kale V."/>
            <person name="Holt S."/>
            <person name="Cochrane G."/>
            <person name="Meng A."/>
            <person name="Brown T."/>
            <person name="Cohen L."/>
        </authorList>
    </citation>
    <scope>NUCLEOTIDE SEQUENCE</scope>
    <source>
        <strain evidence="11">NIES-2562</strain>
    </source>
</reference>
<evidence type="ECO:0000259" key="10">
    <source>
        <dbReference type="Pfam" id="PF08606"/>
    </source>
</evidence>
<dbReference type="InterPro" id="IPR001680">
    <property type="entry name" value="WD40_rpt"/>
</dbReference>
<evidence type="ECO:0000256" key="7">
    <source>
        <dbReference type="PROSITE-ProRule" id="PRU00221"/>
    </source>
</evidence>
<keyword evidence="6" id="KW-0677">Repeat</keyword>
<feature type="region of interest" description="Disordered" evidence="9">
    <location>
        <begin position="154"/>
        <end position="173"/>
    </location>
</feature>
<keyword evidence="8" id="KW-0539">Nucleus</keyword>
<comment type="similarity">
    <text evidence="8">Belongs to the WD repeat PRP19 family.</text>
</comment>
<dbReference type="GO" id="GO:0071006">
    <property type="term" value="C:U2-type catalytic step 1 spliceosome"/>
    <property type="evidence" value="ECO:0007669"/>
    <property type="project" value="TreeGrafter"/>
</dbReference>
<dbReference type="GO" id="GO:0000398">
    <property type="term" value="P:mRNA splicing, via spliceosome"/>
    <property type="evidence" value="ECO:0007669"/>
    <property type="project" value="InterPro"/>
</dbReference>
<dbReference type="GO" id="GO:0005737">
    <property type="term" value="C:cytoplasm"/>
    <property type="evidence" value="ECO:0007669"/>
    <property type="project" value="TreeGrafter"/>
</dbReference>
<evidence type="ECO:0000256" key="3">
    <source>
        <dbReference type="ARBA" id="ARBA00012483"/>
    </source>
</evidence>
<dbReference type="PROSITE" id="PS50082">
    <property type="entry name" value="WD_REPEATS_2"/>
    <property type="match status" value="5"/>
</dbReference>
<comment type="catalytic activity">
    <reaction evidence="1 8">
        <text>S-ubiquitinyl-[E2 ubiquitin-conjugating enzyme]-L-cysteine + [acceptor protein]-L-lysine = [E2 ubiquitin-conjugating enzyme]-L-cysteine + N(6)-ubiquitinyl-[acceptor protein]-L-lysine.</text>
        <dbReference type="EC" id="2.3.2.27"/>
    </reaction>
</comment>
<dbReference type="GO" id="GO:0005654">
    <property type="term" value="C:nucleoplasm"/>
    <property type="evidence" value="ECO:0007669"/>
    <property type="project" value="UniProtKB-SubCell"/>
</dbReference>
<dbReference type="GO" id="GO:0000974">
    <property type="term" value="C:Prp19 complex"/>
    <property type="evidence" value="ECO:0007669"/>
    <property type="project" value="UniProtKB-UniRule"/>
</dbReference>
<evidence type="ECO:0000256" key="2">
    <source>
        <dbReference type="ARBA" id="ARBA00004642"/>
    </source>
</evidence>
<dbReference type="SMART" id="SM00320">
    <property type="entry name" value="WD40"/>
    <property type="match status" value="6"/>
</dbReference>
<feature type="domain" description="Prp19 coiled-coil region" evidence="10">
    <location>
        <begin position="46"/>
        <end position="110"/>
    </location>
</feature>
<keyword evidence="5 7" id="KW-0853">WD repeat</keyword>
<evidence type="ECO:0000256" key="1">
    <source>
        <dbReference type="ARBA" id="ARBA00000900"/>
    </source>
</evidence>
<dbReference type="EMBL" id="HBIB01045870">
    <property type="protein sequence ID" value="CAE0267755.1"/>
    <property type="molecule type" value="Transcribed_RNA"/>
</dbReference>
<dbReference type="InterPro" id="IPR013083">
    <property type="entry name" value="Znf_RING/FYVE/PHD"/>
</dbReference>
<accession>A0A7S3GIX9</accession>
<dbReference type="InterPro" id="IPR036322">
    <property type="entry name" value="WD40_repeat_dom_sf"/>
</dbReference>
<keyword evidence="8" id="KW-0234">DNA repair</keyword>
<evidence type="ECO:0000256" key="8">
    <source>
        <dbReference type="RuleBase" id="RU367101"/>
    </source>
</evidence>
<gene>
    <name evidence="11" type="ORF">PBIL07802_LOCUS30101</name>
</gene>
<dbReference type="UniPathway" id="UPA00143"/>
<evidence type="ECO:0000256" key="4">
    <source>
        <dbReference type="ARBA" id="ARBA00015618"/>
    </source>
</evidence>
<dbReference type="PANTHER" id="PTHR43995:SF1">
    <property type="entry name" value="PRE-MRNA-PROCESSING FACTOR 19"/>
    <property type="match status" value="1"/>
</dbReference>
<feature type="compositionally biased region" description="Basic residues" evidence="9">
    <location>
        <begin position="154"/>
        <end position="165"/>
    </location>
</feature>
<dbReference type="SUPFAM" id="SSF50978">
    <property type="entry name" value="WD40 repeat-like"/>
    <property type="match status" value="1"/>
</dbReference>
<proteinExistence type="inferred from homology"/>
<feature type="repeat" description="WD" evidence="7">
    <location>
        <begin position="366"/>
        <end position="400"/>
    </location>
</feature>
<comment type="subcellular location">
    <subcellularLocation>
        <location evidence="2">Nucleus</location>
        <location evidence="2">Nucleoplasm</location>
    </subcellularLocation>
</comment>
<dbReference type="Gene3D" id="2.130.10.10">
    <property type="entry name" value="YVTN repeat-like/Quinoprotein amine dehydrogenase"/>
    <property type="match status" value="1"/>
</dbReference>
<keyword evidence="8" id="KW-0833">Ubl conjugation pathway</keyword>
<dbReference type="PANTHER" id="PTHR43995">
    <property type="entry name" value="PRE-MRNA-PROCESSING FACTOR 19"/>
    <property type="match status" value="1"/>
</dbReference>
<comment type="subunit">
    <text evidence="8">Homotetramer.</text>
</comment>
<dbReference type="EC" id="2.3.2.27" evidence="3 8"/>
<evidence type="ECO:0000313" key="11">
    <source>
        <dbReference type="EMBL" id="CAE0267755.1"/>
    </source>
</evidence>
<dbReference type="Gene3D" id="3.30.40.10">
    <property type="entry name" value="Zinc/RING finger domain, C3HC4 (zinc finger)"/>
    <property type="match status" value="1"/>
</dbReference>
<dbReference type="InterPro" id="IPR015943">
    <property type="entry name" value="WD40/YVTN_repeat-like_dom_sf"/>
</dbReference>
<evidence type="ECO:0000256" key="9">
    <source>
        <dbReference type="SAM" id="MobiDB-lite"/>
    </source>
</evidence>
<keyword evidence="8" id="KW-0227">DNA damage</keyword>
<evidence type="ECO:0000256" key="5">
    <source>
        <dbReference type="ARBA" id="ARBA00022574"/>
    </source>
</evidence>
<dbReference type="Pfam" id="PF24814">
    <property type="entry name" value="WD40_Prp19"/>
    <property type="match status" value="1"/>
</dbReference>
<protein>
    <recommendedName>
        <fullName evidence="4 8">Pre-mRNA-processing factor 19</fullName>
        <ecNumber evidence="3 8">2.3.2.27</ecNumber>
    </recommendedName>
</protein>
<feature type="repeat" description="WD" evidence="7">
    <location>
        <begin position="273"/>
        <end position="314"/>
    </location>
</feature>
<sequence>MCCDKRLVEAYIDENGKHPITGEPMSKDDLLAVVTTKTSKPRPPSATSIPGILSLLQGEWDALMLETHAYKQQIESLRQELSHSLYQHDASLRVISRLIKERDEAVQAARNVQANGIAAAPTAAPARAAAASSSGALPGLSSDHVAAIDSASKRLSKARKDKKSHPNLVKKEGIAEYSNISSHPLHKASHPGINTIDIDGRNDHIIATGGVDGDVVLFNKTNQEVVAKLSGHKKEVTSVRFHSSEDIIASSSRDNTVKLWRPSGDGKYTSAAFADHTSDVTGVSFHPCGNLMVTSSLDKTWMLHDINRGQALTKSDSSVAGGYTSTMIHPDGQIMGTGSVDGIAHMWDVKKGDNIARFTHLEGCAITSLCFSENGYYLATAADDNVVRVWDLRKQKQVTGIELGEGVSVSSARFDKSGVYLGIASTDVRVIQAKTWDTVKVLNDHSAHVTDVCFGVDAKYIASTSMDRTMKLYGAEAMDVE</sequence>
<dbReference type="InterPro" id="IPR038959">
    <property type="entry name" value="Prp19"/>
</dbReference>
<comment type="function">
    <text evidence="8">Ubiquitin-protein ligase which is mainly involved pre-mRNA splicing and DNA repair. Required for pre-mRNA splicing as component of the spliceosome.</text>
</comment>
<feature type="repeat" description="WD" evidence="7">
    <location>
        <begin position="229"/>
        <end position="260"/>
    </location>
</feature>
<dbReference type="InterPro" id="IPR019775">
    <property type="entry name" value="WD40_repeat_CS"/>
</dbReference>
<keyword evidence="8" id="KW-0747">Spliceosome</keyword>
<dbReference type="PRINTS" id="PR00320">
    <property type="entry name" value="GPROTEINBRPT"/>
</dbReference>
<dbReference type="GO" id="GO:0006281">
    <property type="term" value="P:DNA repair"/>
    <property type="evidence" value="ECO:0007669"/>
    <property type="project" value="UniProtKB-KW"/>
</dbReference>
<evidence type="ECO:0000256" key="6">
    <source>
        <dbReference type="ARBA" id="ARBA00022737"/>
    </source>
</evidence>
<dbReference type="InterPro" id="IPR013915">
    <property type="entry name" value="Prp19_cc"/>
</dbReference>
<keyword evidence="8" id="KW-0808">Transferase</keyword>
<comment type="pathway">
    <text evidence="8">Protein modification; protein ubiquitination.</text>
</comment>
<dbReference type="AlphaFoldDB" id="A0A7S3GIX9"/>
<dbReference type="CDD" id="cd00200">
    <property type="entry name" value="WD40"/>
    <property type="match status" value="1"/>
</dbReference>
<dbReference type="PROSITE" id="PS50294">
    <property type="entry name" value="WD_REPEATS_REGION"/>
    <property type="match status" value="3"/>
</dbReference>
<feature type="repeat" description="WD" evidence="7">
    <location>
        <begin position="329"/>
        <end position="357"/>
    </location>
</feature>
<keyword evidence="8" id="KW-0508">mRNA splicing</keyword>
<dbReference type="PROSITE" id="PS00678">
    <property type="entry name" value="WD_REPEATS_1"/>
    <property type="match status" value="1"/>
</dbReference>
<dbReference type="GO" id="GO:0061630">
    <property type="term" value="F:ubiquitin protein ligase activity"/>
    <property type="evidence" value="ECO:0007669"/>
    <property type="project" value="UniProtKB-UniRule"/>
</dbReference>
<feature type="repeat" description="WD" evidence="7">
    <location>
        <begin position="442"/>
        <end position="481"/>
    </location>
</feature>
<dbReference type="Pfam" id="PF08606">
    <property type="entry name" value="Prp19"/>
    <property type="match status" value="1"/>
</dbReference>